<evidence type="ECO:0000256" key="2">
    <source>
        <dbReference type="ARBA" id="ARBA00007069"/>
    </source>
</evidence>
<keyword evidence="7 8" id="KW-0472">Membrane</keyword>
<feature type="transmembrane region" description="Helical" evidence="8">
    <location>
        <begin position="224"/>
        <end position="246"/>
    </location>
</feature>
<reference evidence="10" key="2">
    <citation type="submission" date="2023-01" db="EMBL/GenBank/DDBJ databases">
        <title>Draft genome sequence of Paraferrimonas sedimenticola strain NBRC 101628.</title>
        <authorList>
            <person name="Sun Q."/>
            <person name="Mori K."/>
        </authorList>
    </citation>
    <scope>NUCLEOTIDE SEQUENCE</scope>
    <source>
        <strain evidence="10">NBRC 101628</strain>
    </source>
</reference>
<evidence type="ECO:0000256" key="1">
    <source>
        <dbReference type="ARBA" id="ARBA00004651"/>
    </source>
</evidence>
<keyword evidence="11" id="KW-1185">Reference proteome</keyword>
<feature type="transmembrane region" description="Helical" evidence="8">
    <location>
        <begin position="68"/>
        <end position="87"/>
    </location>
</feature>
<protein>
    <submittedName>
        <fullName evidence="10">Spermidine/putrescine ABC transporter permease PotB</fullName>
    </submittedName>
</protein>
<name>A0AA37VVA6_9GAMM</name>
<dbReference type="AlphaFoldDB" id="A0AA37VVA6"/>
<dbReference type="CDD" id="cd06261">
    <property type="entry name" value="TM_PBP2"/>
    <property type="match status" value="1"/>
</dbReference>
<keyword evidence="6 8" id="KW-1133">Transmembrane helix</keyword>
<dbReference type="PANTHER" id="PTHR42929:SF1">
    <property type="entry name" value="INNER MEMBRANE ABC TRANSPORTER PERMEASE PROTEIN YDCU-RELATED"/>
    <property type="match status" value="1"/>
</dbReference>
<evidence type="ECO:0000256" key="7">
    <source>
        <dbReference type="ARBA" id="ARBA00023136"/>
    </source>
</evidence>
<comment type="similarity">
    <text evidence="2">Belongs to the binding-protein-dependent transport system permease family. CysTW subfamily.</text>
</comment>
<feature type="transmembrane region" description="Helical" evidence="8">
    <location>
        <begin position="124"/>
        <end position="145"/>
    </location>
</feature>
<feature type="transmembrane region" description="Helical" evidence="8">
    <location>
        <begin position="36"/>
        <end position="62"/>
    </location>
</feature>
<reference evidence="10" key="1">
    <citation type="journal article" date="2014" name="Int. J. Syst. Evol. Microbiol.">
        <title>Complete genome sequence of Corynebacterium casei LMG S-19264T (=DSM 44701T), isolated from a smear-ripened cheese.</title>
        <authorList>
            <consortium name="US DOE Joint Genome Institute (JGI-PGF)"/>
            <person name="Walter F."/>
            <person name="Albersmeier A."/>
            <person name="Kalinowski J."/>
            <person name="Ruckert C."/>
        </authorList>
    </citation>
    <scope>NUCLEOTIDE SEQUENCE</scope>
    <source>
        <strain evidence="10">NBRC 101628</strain>
    </source>
</reference>
<organism evidence="10 11">
    <name type="scientific">Paraferrimonas sedimenticola</name>
    <dbReference type="NCBI Taxonomy" id="375674"/>
    <lineage>
        <taxon>Bacteria</taxon>
        <taxon>Pseudomonadati</taxon>
        <taxon>Pseudomonadota</taxon>
        <taxon>Gammaproteobacteria</taxon>
        <taxon>Alteromonadales</taxon>
        <taxon>Ferrimonadaceae</taxon>
        <taxon>Paraferrimonas</taxon>
    </lineage>
</organism>
<dbReference type="InterPro" id="IPR000515">
    <property type="entry name" value="MetI-like"/>
</dbReference>
<dbReference type="PROSITE" id="PS50928">
    <property type="entry name" value="ABC_TM1"/>
    <property type="match status" value="1"/>
</dbReference>
<dbReference type="GO" id="GO:0055085">
    <property type="term" value="P:transmembrane transport"/>
    <property type="evidence" value="ECO:0007669"/>
    <property type="project" value="InterPro"/>
</dbReference>
<dbReference type="SUPFAM" id="SSF161098">
    <property type="entry name" value="MetI-like"/>
    <property type="match status" value="1"/>
</dbReference>
<evidence type="ECO:0000256" key="8">
    <source>
        <dbReference type="RuleBase" id="RU363032"/>
    </source>
</evidence>
<sequence length="254" mass="28470">MVLLTSFLTRDPSEFVSLPWTIENYARLVDPIYAKILWHSLSMAAIATVLCLLIGYPVAWIISRFGPMGRGVLLFMIIVPFWTNSLIRVYAIKIILGTKGLMNWALLGLGIIDKPLKLMYSETAVIIGLVYILIPFMILPLYSAIEKLPTSYSEAAKDLGASRWAYFRRIMLPLTTPGIIAGVLMVFLPAMGMFYLSDLLGGSKNLLVGNVIRDQVLITRDWPFGSAASMALTLLMAIMLLGYYWVHKRMERNA</sequence>
<feature type="domain" description="ABC transmembrane type-1" evidence="9">
    <location>
        <begin position="37"/>
        <end position="245"/>
    </location>
</feature>
<dbReference type="Gene3D" id="1.10.3720.10">
    <property type="entry name" value="MetI-like"/>
    <property type="match status" value="1"/>
</dbReference>
<evidence type="ECO:0000259" key="9">
    <source>
        <dbReference type="PROSITE" id="PS50928"/>
    </source>
</evidence>
<evidence type="ECO:0000313" key="11">
    <source>
        <dbReference type="Proteomes" id="UP001161422"/>
    </source>
</evidence>
<comment type="caution">
    <text evidence="10">The sequence shown here is derived from an EMBL/GenBank/DDBJ whole genome shotgun (WGS) entry which is preliminary data.</text>
</comment>
<comment type="subcellular location">
    <subcellularLocation>
        <location evidence="1 8">Cell membrane</location>
        <topology evidence="1 8">Multi-pass membrane protein</topology>
    </subcellularLocation>
</comment>
<proteinExistence type="inferred from homology"/>
<accession>A0AA37VVA6</accession>
<feature type="transmembrane region" description="Helical" evidence="8">
    <location>
        <begin position="166"/>
        <end position="196"/>
    </location>
</feature>
<evidence type="ECO:0000256" key="3">
    <source>
        <dbReference type="ARBA" id="ARBA00022448"/>
    </source>
</evidence>
<dbReference type="Pfam" id="PF00528">
    <property type="entry name" value="BPD_transp_1"/>
    <property type="match status" value="1"/>
</dbReference>
<keyword evidence="5 8" id="KW-0812">Transmembrane</keyword>
<dbReference type="EMBL" id="BSNC01000004">
    <property type="protein sequence ID" value="GLP96099.1"/>
    <property type="molecule type" value="Genomic_DNA"/>
</dbReference>
<dbReference type="InterPro" id="IPR035906">
    <property type="entry name" value="MetI-like_sf"/>
</dbReference>
<dbReference type="PANTHER" id="PTHR42929">
    <property type="entry name" value="INNER MEMBRANE ABC TRANSPORTER PERMEASE PROTEIN YDCU-RELATED-RELATED"/>
    <property type="match status" value="1"/>
</dbReference>
<dbReference type="Proteomes" id="UP001161422">
    <property type="component" value="Unassembled WGS sequence"/>
</dbReference>
<evidence type="ECO:0000313" key="10">
    <source>
        <dbReference type="EMBL" id="GLP96099.1"/>
    </source>
</evidence>
<evidence type="ECO:0000256" key="4">
    <source>
        <dbReference type="ARBA" id="ARBA00022475"/>
    </source>
</evidence>
<gene>
    <name evidence="10" type="primary">potB</name>
    <name evidence="10" type="ORF">GCM10007895_14050</name>
</gene>
<evidence type="ECO:0000256" key="6">
    <source>
        <dbReference type="ARBA" id="ARBA00022989"/>
    </source>
</evidence>
<dbReference type="GO" id="GO:0005886">
    <property type="term" value="C:plasma membrane"/>
    <property type="evidence" value="ECO:0007669"/>
    <property type="project" value="UniProtKB-SubCell"/>
</dbReference>
<evidence type="ECO:0000256" key="5">
    <source>
        <dbReference type="ARBA" id="ARBA00022692"/>
    </source>
</evidence>
<dbReference type="NCBIfam" id="NF007044">
    <property type="entry name" value="PRK09497.1"/>
    <property type="match status" value="1"/>
</dbReference>
<keyword evidence="3 8" id="KW-0813">Transport</keyword>
<keyword evidence="4" id="KW-1003">Cell membrane</keyword>